<dbReference type="NCBIfam" id="TIGR00220">
    <property type="entry name" value="mscL"/>
    <property type="match status" value="1"/>
</dbReference>
<keyword evidence="3 10" id="KW-0813">Transport</keyword>
<keyword evidence="4 10" id="KW-1003">Cell membrane</keyword>
<dbReference type="PROSITE" id="PS01327">
    <property type="entry name" value="MSCL"/>
    <property type="match status" value="1"/>
</dbReference>
<protein>
    <recommendedName>
        <fullName evidence="10">Large-conductance mechanosensitive channel</fullName>
    </recommendedName>
</protein>
<evidence type="ECO:0000256" key="6">
    <source>
        <dbReference type="ARBA" id="ARBA00022989"/>
    </source>
</evidence>
<evidence type="ECO:0000256" key="11">
    <source>
        <dbReference type="SAM" id="Coils"/>
    </source>
</evidence>
<accession>A0A7V7UC42</accession>
<dbReference type="EMBL" id="WAGX01000005">
    <property type="protein sequence ID" value="KAB1438768.1"/>
    <property type="molecule type" value="Genomic_DNA"/>
</dbReference>
<evidence type="ECO:0000256" key="4">
    <source>
        <dbReference type="ARBA" id="ARBA00022475"/>
    </source>
</evidence>
<dbReference type="AlphaFoldDB" id="A0A7V7UC42"/>
<dbReference type="GO" id="GO:0008381">
    <property type="term" value="F:mechanosensitive monoatomic ion channel activity"/>
    <property type="evidence" value="ECO:0007669"/>
    <property type="project" value="UniProtKB-UniRule"/>
</dbReference>
<comment type="caution">
    <text evidence="12">The sequence shown here is derived from an EMBL/GenBank/DDBJ whole genome shotgun (WGS) entry which is preliminary data.</text>
</comment>
<keyword evidence="8 10" id="KW-0472">Membrane</keyword>
<keyword evidence="11" id="KW-0175">Coiled coil</keyword>
<dbReference type="PANTHER" id="PTHR30266:SF2">
    <property type="entry name" value="LARGE-CONDUCTANCE MECHANOSENSITIVE CHANNEL"/>
    <property type="match status" value="1"/>
</dbReference>
<comment type="subunit">
    <text evidence="10">Homopentamer.</text>
</comment>
<evidence type="ECO:0000256" key="3">
    <source>
        <dbReference type="ARBA" id="ARBA00022448"/>
    </source>
</evidence>
<keyword evidence="5 10" id="KW-0812">Transmembrane</keyword>
<dbReference type="OrthoDB" id="9810350at2"/>
<dbReference type="Proteomes" id="UP000461768">
    <property type="component" value="Unassembled WGS sequence"/>
</dbReference>
<evidence type="ECO:0000256" key="8">
    <source>
        <dbReference type="ARBA" id="ARBA00023136"/>
    </source>
</evidence>
<name>A0A7V7UC42_9FIRM</name>
<gene>
    <name evidence="10 12" type="primary">mscL</name>
    <name evidence="12" type="ORF">F7O84_13085</name>
</gene>
<evidence type="ECO:0000256" key="1">
    <source>
        <dbReference type="ARBA" id="ARBA00004651"/>
    </source>
</evidence>
<dbReference type="Gene3D" id="1.10.1200.120">
    <property type="entry name" value="Large-conductance mechanosensitive channel, MscL, domain 1"/>
    <property type="match status" value="1"/>
</dbReference>
<dbReference type="PANTHER" id="PTHR30266">
    <property type="entry name" value="MECHANOSENSITIVE CHANNEL MSCL"/>
    <property type="match status" value="1"/>
</dbReference>
<keyword evidence="13" id="KW-1185">Reference proteome</keyword>
<dbReference type="InterPro" id="IPR037673">
    <property type="entry name" value="MSC/AndL"/>
</dbReference>
<evidence type="ECO:0000256" key="10">
    <source>
        <dbReference type="HAMAP-Rule" id="MF_00115"/>
    </source>
</evidence>
<dbReference type="InterPro" id="IPR001185">
    <property type="entry name" value="MS_channel"/>
</dbReference>
<keyword evidence="7 10" id="KW-0406">Ion transport</keyword>
<comment type="subcellular location">
    <subcellularLocation>
        <location evidence="1 10">Cell membrane</location>
        <topology evidence="1 10">Multi-pass membrane protein</topology>
    </subcellularLocation>
</comment>
<dbReference type="InterPro" id="IPR019823">
    <property type="entry name" value="Mechanosensitive_channel_CS"/>
</dbReference>
<comment type="similarity">
    <text evidence="2 10">Belongs to the MscL family.</text>
</comment>
<dbReference type="InterPro" id="IPR036019">
    <property type="entry name" value="MscL_channel"/>
</dbReference>
<feature type="transmembrane region" description="Helical" evidence="10">
    <location>
        <begin position="21"/>
        <end position="50"/>
    </location>
</feature>
<evidence type="ECO:0000256" key="7">
    <source>
        <dbReference type="ARBA" id="ARBA00023065"/>
    </source>
</evidence>
<reference evidence="12 13" key="2">
    <citation type="submission" date="2020-02" db="EMBL/GenBank/DDBJ databases">
        <title>Candidatus Galacturonibacter soehngenii shows hetero-acetogenic catabolism of galacturonic acid but lacks a canonical carbon monoxide dehydrogenase/acetyl-CoA synthase complex.</title>
        <authorList>
            <person name="Diender M."/>
            <person name="Stouten G.R."/>
            <person name="Petersen J.F."/>
            <person name="Nielsen P.H."/>
            <person name="Dueholm M.S."/>
            <person name="Pronk J.T."/>
            <person name="Van Loosdrecht M.C.M."/>
        </authorList>
    </citation>
    <scope>NUCLEOTIDE SEQUENCE [LARGE SCALE GENOMIC DNA]</scope>
    <source>
        <strain evidence="12">GalUA</strain>
    </source>
</reference>
<evidence type="ECO:0000256" key="9">
    <source>
        <dbReference type="ARBA" id="ARBA00023303"/>
    </source>
</evidence>
<feature type="coiled-coil region" evidence="11">
    <location>
        <begin position="98"/>
        <end position="132"/>
    </location>
</feature>
<dbReference type="HAMAP" id="MF_00115">
    <property type="entry name" value="MscL"/>
    <property type="match status" value="1"/>
</dbReference>
<dbReference type="GO" id="GO:0005886">
    <property type="term" value="C:plasma membrane"/>
    <property type="evidence" value="ECO:0007669"/>
    <property type="project" value="UniProtKB-SubCell"/>
</dbReference>
<proteinExistence type="inferred from homology"/>
<organism evidence="12 13">
    <name type="scientific">Candidatus Galacturonatibacter soehngenii</name>
    <dbReference type="NCBI Taxonomy" id="2307010"/>
    <lineage>
        <taxon>Bacteria</taxon>
        <taxon>Bacillati</taxon>
        <taxon>Bacillota</taxon>
        <taxon>Clostridia</taxon>
        <taxon>Lachnospirales</taxon>
        <taxon>Lachnospiraceae</taxon>
        <taxon>Candidatus Galacturonatibacter</taxon>
    </lineage>
</organism>
<dbReference type="SUPFAM" id="SSF81330">
    <property type="entry name" value="Gated mechanosensitive channel"/>
    <property type="match status" value="1"/>
</dbReference>
<keyword evidence="6 10" id="KW-1133">Transmembrane helix</keyword>
<evidence type="ECO:0000256" key="5">
    <source>
        <dbReference type="ARBA" id="ARBA00022692"/>
    </source>
</evidence>
<dbReference type="PRINTS" id="PR01264">
    <property type="entry name" value="MECHCHANNEL"/>
</dbReference>
<feature type="transmembrane region" description="Helical" evidence="10">
    <location>
        <begin position="70"/>
        <end position="90"/>
    </location>
</feature>
<sequence length="133" mass="14709">MFEEFKTFISRGNVMDLAVGVIVGGAFTSIVNSLVGDILMPIIGTVLVGINFKKLGFTIPWGNNPYINVGSFLESVITFLITAACVFIIVKGINSINKKKTEEKPEEKKEEVQELSKEVELLTEIRDLLSKDK</sequence>
<comment type="function">
    <text evidence="10">Channel that opens in response to stretch forces in the membrane lipid bilayer. May participate in the regulation of osmotic pressure changes within the cell.</text>
</comment>
<evidence type="ECO:0000256" key="2">
    <source>
        <dbReference type="ARBA" id="ARBA00007254"/>
    </source>
</evidence>
<evidence type="ECO:0000313" key="13">
    <source>
        <dbReference type="Proteomes" id="UP000461768"/>
    </source>
</evidence>
<dbReference type="Pfam" id="PF01741">
    <property type="entry name" value="MscL"/>
    <property type="match status" value="1"/>
</dbReference>
<reference evidence="12 13" key="1">
    <citation type="submission" date="2019-09" db="EMBL/GenBank/DDBJ databases">
        <authorList>
            <person name="Valk L.C."/>
        </authorList>
    </citation>
    <scope>NUCLEOTIDE SEQUENCE [LARGE SCALE GENOMIC DNA]</scope>
    <source>
        <strain evidence="12">GalUA</strain>
    </source>
</reference>
<evidence type="ECO:0000313" key="12">
    <source>
        <dbReference type="EMBL" id="KAB1438768.1"/>
    </source>
</evidence>
<keyword evidence="9 10" id="KW-0407">Ion channel</keyword>